<organism evidence="1 2">
    <name type="scientific">Artomyces pyxidatus</name>
    <dbReference type="NCBI Taxonomy" id="48021"/>
    <lineage>
        <taxon>Eukaryota</taxon>
        <taxon>Fungi</taxon>
        <taxon>Dikarya</taxon>
        <taxon>Basidiomycota</taxon>
        <taxon>Agaricomycotina</taxon>
        <taxon>Agaricomycetes</taxon>
        <taxon>Russulales</taxon>
        <taxon>Auriscalpiaceae</taxon>
        <taxon>Artomyces</taxon>
    </lineage>
</organism>
<accession>A0ACB8SLD1</accession>
<dbReference type="Proteomes" id="UP000814140">
    <property type="component" value="Unassembled WGS sequence"/>
</dbReference>
<name>A0ACB8SLD1_9AGAM</name>
<keyword evidence="2" id="KW-1185">Reference proteome</keyword>
<reference evidence="1" key="2">
    <citation type="journal article" date="2022" name="New Phytol.">
        <title>Evolutionary transition to the ectomycorrhizal habit in the genomes of a hyperdiverse lineage of mushroom-forming fungi.</title>
        <authorList>
            <person name="Looney B."/>
            <person name="Miyauchi S."/>
            <person name="Morin E."/>
            <person name="Drula E."/>
            <person name="Courty P.E."/>
            <person name="Kohler A."/>
            <person name="Kuo A."/>
            <person name="LaButti K."/>
            <person name="Pangilinan J."/>
            <person name="Lipzen A."/>
            <person name="Riley R."/>
            <person name="Andreopoulos W."/>
            <person name="He G."/>
            <person name="Johnson J."/>
            <person name="Nolan M."/>
            <person name="Tritt A."/>
            <person name="Barry K.W."/>
            <person name="Grigoriev I.V."/>
            <person name="Nagy L.G."/>
            <person name="Hibbett D."/>
            <person name="Henrissat B."/>
            <person name="Matheny P.B."/>
            <person name="Labbe J."/>
            <person name="Martin F.M."/>
        </authorList>
    </citation>
    <scope>NUCLEOTIDE SEQUENCE</scope>
    <source>
        <strain evidence="1">HHB10654</strain>
    </source>
</reference>
<gene>
    <name evidence="1" type="ORF">BV25DRAFT_1469453</name>
</gene>
<dbReference type="EMBL" id="MU277253">
    <property type="protein sequence ID" value="KAI0057078.1"/>
    <property type="molecule type" value="Genomic_DNA"/>
</dbReference>
<evidence type="ECO:0000313" key="2">
    <source>
        <dbReference type="Proteomes" id="UP000814140"/>
    </source>
</evidence>
<proteinExistence type="predicted"/>
<reference evidence="1" key="1">
    <citation type="submission" date="2021-03" db="EMBL/GenBank/DDBJ databases">
        <authorList>
            <consortium name="DOE Joint Genome Institute"/>
            <person name="Ahrendt S."/>
            <person name="Looney B.P."/>
            <person name="Miyauchi S."/>
            <person name="Morin E."/>
            <person name="Drula E."/>
            <person name="Courty P.E."/>
            <person name="Chicoki N."/>
            <person name="Fauchery L."/>
            <person name="Kohler A."/>
            <person name="Kuo A."/>
            <person name="Labutti K."/>
            <person name="Pangilinan J."/>
            <person name="Lipzen A."/>
            <person name="Riley R."/>
            <person name="Andreopoulos W."/>
            <person name="He G."/>
            <person name="Johnson J."/>
            <person name="Barry K.W."/>
            <person name="Grigoriev I.V."/>
            <person name="Nagy L."/>
            <person name="Hibbett D."/>
            <person name="Henrissat B."/>
            <person name="Matheny P.B."/>
            <person name="Labbe J."/>
            <person name="Martin F."/>
        </authorList>
    </citation>
    <scope>NUCLEOTIDE SEQUENCE</scope>
    <source>
        <strain evidence="1">HHB10654</strain>
    </source>
</reference>
<comment type="caution">
    <text evidence="1">The sequence shown here is derived from an EMBL/GenBank/DDBJ whole genome shotgun (WGS) entry which is preliminary data.</text>
</comment>
<evidence type="ECO:0000313" key="1">
    <source>
        <dbReference type="EMBL" id="KAI0057078.1"/>
    </source>
</evidence>
<sequence length="337" mass="36757">MSDALFQNSYYIGNNFNCILYGVELVLYTMTMQKLLSHKTRRTRPDRFFIFFSTANLILITIYVAVQSVFGEEMWIVNADFPGGQGAYLEEFAAVWYQTMGTTASVALNLLSDGLLIYRCFIVWSDVRVVIVPGLLYLATLALGIVELWASGAPHDDFFAGLAANLGLSYYATSIGLNVLVTCLITGRIMTIARTSNKYLGAEISQTYVGVAAIIIESALPYTLSGIAFLVSYGMDSGISILFLSIYVMFTCVSPQMLVLRVVEGRAWRRNQLTDASTTLNFSSNGLPGASDYTNSTATRSAVVGDGGIHVHLQTTRKGDRSLEDVGKFAVSSDGSI</sequence>
<protein>
    <submittedName>
        <fullName evidence="1">Uncharacterized protein</fullName>
    </submittedName>
</protein>